<gene>
    <name evidence="5" type="ORF">GTI89_14075</name>
</gene>
<evidence type="ECO:0000313" key="5">
    <source>
        <dbReference type="EMBL" id="MXS27184.1"/>
    </source>
</evidence>
<dbReference type="Pfam" id="PF13702">
    <property type="entry name" value="Lysozyme_like"/>
    <property type="match status" value="1"/>
</dbReference>
<feature type="domain" description="CwlT-like lysozyme" evidence="4">
    <location>
        <begin position="72"/>
        <end position="223"/>
    </location>
</feature>
<evidence type="ECO:0000256" key="1">
    <source>
        <dbReference type="ARBA" id="ARBA00004241"/>
    </source>
</evidence>
<sequence>MKSKIIKLLAGKASKKEKIQLLLAFLGSSTAVLTALVIVVASLLLVIFIGGASQTTSTDGGIEGGGISVSEMTMQWKDKVAKEADKNGIPDMVDPLLGIIEAETGGNAVRYPDVMQSSESQGNAPNTISDPYTSIEVGVKYFAGLVKAHKDMDVLNIIQSYNFGPGFLSFATNNYDLNRAIAFANKYAHGVQVTYTNPVAVNLGYTYRYDYGNMFYAMIVKQYLTPKSSGLPGGSSDMAKVAQAEIDEGLHVGGQKYWSWYGYGGRVEWCAVFVSYVAAKANVNMEKFAYCPTGIQNFKQKNEWQPVGVEPKDGWVIFFDWDADGISDHVGIVKSYSNGTVYTLEGNSGDSTKERNYGKTSQYIMGYGTPK</sequence>
<accession>A0A6I4XGH0</accession>
<dbReference type="InterPro" id="IPR007921">
    <property type="entry name" value="CHAP_dom"/>
</dbReference>
<comment type="caution">
    <text evidence="5">The sequence shown here is derived from an EMBL/GenBank/DDBJ whole genome shotgun (WGS) entry which is preliminary data.</text>
</comment>
<dbReference type="Pfam" id="PF05257">
    <property type="entry name" value="CHAP"/>
    <property type="match status" value="1"/>
</dbReference>
<evidence type="ECO:0000259" key="4">
    <source>
        <dbReference type="Pfam" id="PF13702"/>
    </source>
</evidence>
<dbReference type="InterPro" id="IPR047194">
    <property type="entry name" value="CwlT-like_lysozyme"/>
</dbReference>
<dbReference type="CDD" id="cd16891">
    <property type="entry name" value="CwlT-like"/>
    <property type="match status" value="1"/>
</dbReference>
<dbReference type="EMBL" id="WVTI01000016">
    <property type="protein sequence ID" value="MXS27184.1"/>
    <property type="molecule type" value="Genomic_DNA"/>
</dbReference>
<protein>
    <submittedName>
        <fullName evidence="5">CHAP domain-containing protein</fullName>
    </submittedName>
</protein>
<evidence type="ECO:0000313" key="6">
    <source>
        <dbReference type="Proteomes" id="UP000439965"/>
    </source>
</evidence>
<keyword evidence="2" id="KW-1133">Transmembrane helix</keyword>
<feature type="transmembrane region" description="Helical" evidence="2">
    <location>
        <begin position="21"/>
        <end position="49"/>
    </location>
</feature>
<evidence type="ECO:0000256" key="2">
    <source>
        <dbReference type="SAM" id="Phobius"/>
    </source>
</evidence>
<keyword evidence="2" id="KW-0472">Membrane</keyword>
<comment type="subcellular location">
    <subcellularLocation>
        <location evidence="1">Cell surface</location>
    </subcellularLocation>
</comment>
<name>A0A6I4XGH0_ENTGA</name>
<dbReference type="SUPFAM" id="SSF54001">
    <property type="entry name" value="Cysteine proteinases"/>
    <property type="match status" value="1"/>
</dbReference>
<dbReference type="AlphaFoldDB" id="A0A6I4XGH0"/>
<dbReference type="SUPFAM" id="SSF53955">
    <property type="entry name" value="Lysozyme-like"/>
    <property type="match status" value="1"/>
</dbReference>
<feature type="domain" description="Peptidase C51" evidence="3">
    <location>
        <begin position="263"/>
        <end position="347"/>
    </location>
</feature>
<dbReference type="Proteomes" id="UP000439965">
    <property type="component" value="Unassembled WGS sequence"/>
</dbReference>
<dbReference type="Gene3D" id="1.10.530.10">
    <property type="match status" value="1"/>
</dbReference>
<reference evidence="5 6" key="1">
    <citation type="submission" date="2019-04" db="EMBL/GenBank/DDBJ databases">
        <title>Step-wise assembly of the neonatal virome modulated by breast feeding.</title>
        <authorList>
            <person name="Liang G."/>
            <person name="Bushman F."/>
        </authorList>
    </citation>
    <scope>NUCLEOTIDE SEQUENCE [LARGE SCALE GENOMIC DNA]</scope>
    <source>
        <strain evidence="5 6">E3404</strain>
    </source>
</reference>
<dbReference type="InterPro" id="IPR038765">
    <property type="entry name" value="Papain-like_cys_pep_sf"/>
</dbReference>
<organism evidence="5 6">
    <name type="scientific">Enterococcus gallinarum</name>
    <dbReference type="NCBI Taxonomy" id="1353"/>
    <lineage>
        <taxon>Bacteria</taxon>
        <taxon>Bacillati</taxon>
        <taxon>Bacillota</taxon>
        <taxon>Bacilli</taxon>
        <taxon>Lactobacillales</taxon>
        <taxon>Enterococcaceae</taxon>
        <taxon>Enterococcus</taxon>
    </lineage>
</organism>
<dbReference type="GO" id="GO:0009986">
    <property type="term" value="C:cell surface"/>
    <property type="evidence" value="ECO:0007669"/>
    <property type="project" value="UniProtKB-SubCell"/>
</dbReference>
<evidence type="ECO:0000259" key="3">
    <source>
        <dbReference type="Pfam" id="PF05257"/>
    </source>
</evidence>
<dbReference type="RefSeq" id="WP_160806162.1">
    <property type="nucleotide sequence ID" value="NZ_WVTI01000016.1"/>
</dbReference>
<proteinExistence type="predicted"/>
<keyword evidence="2" id="KW-0812">Transmembrane</keyword>
<dbReference type="InterPro" id="IPR023346">
    <property type="entry name" value="Lysozyme-like_dom_sf"/>
</dbReference>